<evidence type="ECO:0000313" key="2">
    <source>
        <dbReference type="Proteomes" id="UP000194435"/>
    </source>
</evidence>
<proteinExistence type="predicted"/>
<dbReference type="EMBL" id="FWZC01000102">
    <property type="protein sequence ID" value="SME50072.1"/>
    <property type="molecule type" value="Genomic_DNA"/>
</dbReference>
<reference evidence="1 2" key="1">
    <citation type="submission" date="2017-04" db="EMBL/GenBank/DDBJ databases">
        <authorList>
            <person name="Criscuolo A."/>
        </authorList>
    </citation>
    <scope>NUCLEOTIDE SEQUENCE [LARGE SCALE GENOMIC DNA]</scope>
    <source>
        <strain evidence="1">16-00221</strain>
    </source>
</reference>
<dbReference type="AlphaFoldDB" id="A0A9X8XB04"/>
<name>A0A9X8XB04_9BACI</name>
<organism evidence="1 2">
    <name type="scientific">Bacillus paranthracis</name>
    <dbReference type="NCBI Taxonomy" id="2026186"/>
    <lineage>
        <taxon>Bacteria</taxon>
        <taxon>Bacillati</taxon>
        <taxon>Bacillota</taxon>
        <taxon>Bacilli</taxon>
        <taxon>Bacillales</taxon>
        <taxon>Bacillaceae</taxon>
        <taxon>Bacillus</taxon>
        <taxon>Bacillus cereus group</taxon>
    </lineage>
</organism>
<accession>A0A9X8XB04</accession>
<gene>
    <name evidence="1" type="ORF">BACERE00221_05080</name>
</gene>
<comment type="caution">
    <text evidence="1">The sequence shown here is derived from an EMBL/GenBank/DDBJ whole genome shotgun (WGS) entry which is preliminary data.</text>
</comment>
<dbReference type="Proteomes" id="UP000194435">
    <property type="component" value="Unassembled WGS sequence"/>
</dbReference>
<protein>
    <submittedName>
        <fullName evidence="1">Uncharacterized protein</fullName>
    </submittedName>
</protein>
<evidence type="ECO:0000313" key="1">
    <source>
        <dbReference type="EMBL" id="SME50072.1"/>
    </source>
</evidence>
<sequence length="180" mass="18847">MFEAISLIGGSNFLTIVAEVGTGGLASPIVIPLDIAATAAGASLFAHGGFVWNKSIQNTKDTIQKIQSSGGGKGTGDFVKVNNETIINTATSPKKGGETVVGHALQKHAGRNPDIWGKVKGGPDQINQTALKHLKEIMDGPGGFIKIKSPKGIEFLEKKLPDGRGVRLNLDGTFKGFIDQ</sequence>